<evidence type="ECO:0000313" key="2">
    <source>
        <dbReference type="Proteomes" id="UP000774326"/>
    </source>
</evidence>
<accession>A0A9P8Q4D0</accession>
<dbReference type="EMBL" id="JAEUBG010002926">
    <property type="protein sequence ID" value="KAH3683828.1"/>
    <property type="molecule type" value="Genomic_DNA"/>
</dbReference>
<protein>
    <submittedName>
        <fullName evidence="1">Uncharacterized protein</fullName>
    </submittedName>
</protein>
<keyword evidence="2" id="KW-1185">Reference proteome</keyword>
<comment type="caution">
    <text evidence="1">The sequence shown here is derived from an EMBL/GenBank/DDBJ whole genome shotgun (WGS) entry which is preliminary data.</text>
</comment>
<reference evidence="1" key="1">
    <citation type="journal article" date="2021" name="Open Biol.">
        <title>Shared evolutionary footprints suggest mitochondrial oxidative damage underlies multiple complex I losses in fungi.</title>
        <authorList>
            <person name="Schikora-Tamarit M.A."/>
            <person name="Marcet-Houben M."/>
            <person name="Nosek J."/>
            <person name="Gabaldon T."/>
        </authorList>
    </citation>
    <scope>NUCLEOTIDE SEQUENCE</scope>
    <source>
        <strain evidence="1">CBS2887</strain>
    </source>
</reference>
<organism evidence="1 2">
    <name type="scientific">Wickerhamomyces pijperi</name>
    <name type="common">Yeast</name>
    <name type="synonym">Pichia pijperi</name>
    <dbReference type="NCBI Taxonomy" id="599730"/>
    <lineage>
        <taxon>Eukaryota</taxon>
        <taxon>Fungi</taxon>
        <taxon>Dikarya</taxon>
        <taxon>Ascomycota</taxon>
        <taxon>Saccharomycotina</taxon>
        <taxon>Saccharomycetes</taxon>
        <taxon>Phaffomycetales</taxon>
        <taxon>Wickerhamomycetaceae</taxon>
        <taxon>Wickerhamomyces</taxon>
    </lineage>
</organism>
<dbReference type="Proteomes" id="UP000774326">
    <property type="component" value="Unassembled WGS sequence"/>
</dbReference>
<evidence type="ECO:0000313" key="1">
    <source>
        <dbReference type="EMBL" id="KAH3683828.1"/>
    </source>
</evidence>
<sequence length="180" mass="19974">MAGPDSSYSCLEIHICWKVDKEAKIEPPIQTEYFLSGGAMILTFMEDGAKAVISFCIRSAIPGNMVVPPDKTMLPLWVHWGFGQQDWVFFWGNSQFVVEGVVPDLFHIVPVGDNTVFDWVSQGQDTSLGLGFITNVRVLLAHTNHDTLVSWSTNDRWEDGTWGVVTSKTGLTHTGTVIDN</sequence>
<reference evidence="1" key="2">
    <citation type="submission" date="2021-01" db="EMBL/GenBank/DDBJ databases">
        <authorList>
            <person name="Schikora-Tamarit M.A."/>
        </authorList>
    </citation>
    <scope>NUCLEOTIDE SEQUENCE</scope>
    <source>
        <strain evidence="1">CBS2887</strain>
    </source>
</reference>
<dbReference type="OrthoDB" id="1937949at2759"/>
<proteinExistence type="predicted"/>
<name>A0A9P8Q4D0_WICPI</name>
<dbReference type="AlphaFoldDB" id="A0A9P8Q4D0"/>
<gene>
    <name evidence="1" type="ORF">WICPIJ_005202</name>
</gene>